<dbReference type="Pfam" id="PF12796">
    <property type="entry name" value="Ank_2"/>
    <property type="match status" value="4"/>
</dbReference>
<dbReference type="PANTHER" id="PTHR24198">
    <property type="entry name" value="ANKYRIN REPEAT AND PROTEIN KINASE DOMAIN-CONTAINING PROTEIN"/>
    <property type="match status" value="1"/>
</dbReference>
<dbReference type="InterPro" id="IPR001841">
    <property type="entry name" value="Znf_RING"/>
</dbReference>
<feature type="repeat" description="ANK" evidence="5">
    <location>
        <begin position="47"/>
        <end position="79"/>
    </location>
</feature>
<feature type="repeat" description="ANK" evidence="5">
    <location>
        <begin position="80"/>
        <end position="112"/>
    </location>
</feature>
<protein>
    <recommendedName>
        <fullName evidence="8">RING-type domain-containing protein</fullName>
    </recommendedName>
</protein>
<dbReference type="PROSITE" id="PS50089">
    <property type="entry name" value="ZF_RING_2"/>
    <property type="match status" value="1"/>
</dbReference>
<evidence type="ECO:0000256" key="5">
    <source>
        <dbReference type="PROSITE-ProRule" id="PRU00023"/>
    </source>
</evidence>
<dbReference type="Gene3D" id="3.30.40.10">
    <property type="entry name" value="Zinc/RING finger domain, C3HC4 (zinc finger)"/>
    <property type="match status" value="1"/>
</dbReference>
<feature type="compositionally biased region" description="Low complexity" evidence="7">
    <location>
        <begin position="482"/>
        <end position="500"/>
    </location>
</feature>
<feature type="repeat" description="ANK" evidence="5">
    <location>
        <begin position="313"/>
        <end position="345"/>
    </location>
</feature>
<feature type="repeat" description="ANK" evidence="5">
    <location>
        <begin position="147"/>
        <end position="179"/>
    </location>
</feature>
<proteinExistence type="predicted"/>
<dbReference type="PROSITE" id="PS50297">
    <property type="entry name" value="ANK_REP_REGION"/>
    <property type="match status" value="11"/>
</dbReference>
<feature type="repeat" description="ANK" evidence="5">
    <location>
        <begin position="412"/>
        <end position="444"/>
    </location>
</feature>
<keyword evidence="2 6" id="KW-0863">Zinc-finger</keyword>
<evidence type="ECO:0000256" key="6">
    <source>
        <dbReference type="PROSITE-ProRule" id="PRU00175"/>
    </source>
</evidence>
<dbReference type="SMART" id="SM00184">
    <property type="entry name" value="RING"/>
    <property type="match status" value="1"/>
</dbReference>
<dbReference type="Gene3D" id="1.25.40.20">
    <property type="entry name" value="Ankyrin repeat-containing domain"/>
    <property type="match status" value="5"/>
</dbReference>
<evidence type="ECO:0000256" key="3">
    <source>
        <dbReference type="ARBA" id="ARBA00022833"/>
    </source>
</evidence>
<dbReference type="Proteomes" id="UP001497623">
    <property type="component" value="Unassembled WGS sequence"/>
</dbReference>
<keyword evidence="3" id="KW-0862">Zinc</keyword>
<dbReference type="SMART" id="SM00248">
    <property type="entry name" value="ANK"/>
    <property type="match status" value="14"/>
</dbReference>
<organism evidence="9 10">
    <name type="scientific">Meganyctiphanes norvegica</name>
    <name type="common">Northern krill</name>
    <name type="synonym">Thysanopoda norvegica</name>
    <dbReference type="NCBI Taxonomy" id="48144"/>
    <lineage>
        <taxon>Eukaryota</taxon>
        <taxon>Metazoa</taxon>
        <taxon>Ecdysozoa</taxon>
        <taxon>Arthropoda</taxon>
        <taxon>Crustacea</taxon>
        <taxon>Multicrustacea</taxon>
        <taxon>Malacostraca</taxon>
        <taxon>Eumalacostraca</taxon>
        <taxon>Eucarida</taxon>
        <taxon>Euphausiacea</taxon>
        <taxon>Euphausiidae</taxon>
        <taxon>Meganyctiphanes</taxon>
    </lineage>
</organism>
<feature type="repeat" description="ANK" evidence="5">
    <location>
        <begin position="279"/>
        <end position="311"/>
    </location>
</feature>
<dbReference type="PROSITE" id="PS50088">
    <property type="entry name" value="ANK_REPEAT"/>
    <property type="match status" value="11"/>
</dbReference>
<evidence type="ECO:0000256" key="2">
    <source>
        <dbReference type="ARBA" id="ARBA00022771"/>
    </source>
</evidence>
<feature type="repeat" description="ANK" evidence="5">
    <location>
        <begin position="246"/>
        <end position="278"/>
    </location>
</feature>
<feature type="repeat" description="ANK" evidence="5">
    <location>
        <begin position="114"/>
        <end position="146"/>
    </location>
</feature>
<keyword evidence="4 5" id="KW-0040">ANK repeat</keyword>
<comment type="caution">
    <text evidence="9">The sequence shown here is derived from an EMBL/GenBank/DDBJ whole genome shotgun (WGS) entry which is preliminary data.</text>
</comment>
<accession>A0AAV2SEE0</accession>
<feature type="repeat" description="ANK" evidence="5">
    <location>
        <begin position="180"/>
        <end position="212"/>
    </location>
</feature>
<dbReference type="Pfam" id="PF13857">
    <property type="entry name" value="Ank_5"/>
    <property type="match status" value="1"/>
</dbReference>
<feature type="non-terminal residue" evidence="9">
    <location>
        <position position="1"/>
    </location>
</feature>
<keyword evidence="10" id="KW-1185">Reference proteome</keyword>
<dbReference type="GO" id="GO:0008270">
    <property type="term" value="F:zinc ion binding"/>
    <property type="evidence" value="ECO:0007669"/>
    <property type="project" value="UniProtKB-KW"/>
</dbReference>
<feature type="region of interest" description="Disordered" evidence="7">
    <location>
        <begin position="477"/>
        <end position="500"/>
    </location>
</feature>
<evidence type="ECO:0000259" key="8">
    <source>
        <dbReference type="PROSITE" id="PS50089"/>
    </source>
</evidence>
<dbReference type="InterPro" id="IPR002110">
    <property type="entry name" value="Ankyrin_rpt"/>
</dbReference>
<gene>
    <name evidence="9" type="ORF">MNOR_LOCUS35718</name>
</gene>
<evidence type="ECO:0000256" key="1">
    <source>
        <dbReference type="ARBA" id="ARBA00022737"/>
    </source>
</evidence>
<feature type="repeat" description="ANK" evidence="5">
    <location>
        <begin position="346"/>
        <end position="378"/>
    </location>
</feature>
<feature type="repeat" description="ANK" evidence="5">
    <location>
        <begin position="213"/>
        <end position="245"/>
    </location>
</feature>
<dbReference type="PANTHER" id="PTHR24198:SF194">
    <property type="entry name" value="INVERSIN-A"/>
    <property type="match status" value="1"/>
</dbReference>
<name>A0AAV2SEE0_MEGNR</name>
<dbReference type="Pfam" id="PF13920">
    <property type="entry name" value="zf-C3HC4_3"/>
    <property type="match status" value="1"/>
</dbReference>
<evidence type="ECO:0000313" key="9">
    <source>
        <dbReference type="EMBL" id="CAL4183613.1"/>
    </source>
</evidence>
<sequence length="563" mass="60446">FQSIMSKDNNQSESAKLIAAAKVGDVPGVAAALKAGADKEAGDPERHNFRPLHWSAEKGHKDAVIKLLNMGVNVDAREDRGRSALHQVCFFGHEEVAKLLIGRGVVIDAVCKETSFTPLMAASQEGYENLVLLLLNAGANIGLKEKGGKASIHYAALMGQNSVVKCLASNEADITLKDNDEWQPIHSAALNGHDMTVSTLIQLGADVNCVDKAKNTPLMAASQNGHDEVVKILLENKALADYKKSEGDTALFLASEDGHTSTAHMLITHGACVDSAKCDGSTPLIFASQNGRDELVSLYLLYGANVEAVMKNNGESSLLKACEKGHLNTVNVLIDEGADLNRKTKNDVSSLWIASNKGHVDIVELLLQNGAQKNISNKSWQATHAAADEGHLNVLVKLKEYGCDLNATTNQNNSTPLHLAITEGHTKVAEWLVVNGANLDVCDKDRNTPVQLAIKKGHSELASFMRKPPSERLQALSLDQEASGSSNKSNSSPSGDSAPSFSAGATNLDCVVCMDPRTTTVMTLPCRHAVTCQKCMNDMEERGDNRCPLCRTDISQRIPIFIN</sequence>
<dbReference type="PRINTS" id="PR01415">
    <property type="entry name" value="ANKYRIN"/>
</dbReference>
<reference evidence="9 10" key="1">
    <citation type="submission" date="2024-05" db="EMBL/GenBank/DDBJ databases">
        <authorList>
            <person name="Wallberg A."/>
        </authorList>
    </citation>
    <scope>NUCLEOTIDE SEQUENCE [LARGE SCALE GENOMIC DNA]</scope>
</reference>
<dbReference type="AlphaFoldDB" id="A0AAV2SEE0"/>
<dbReference type="EMBL" id="CAXKWB010060890">
    <property type="protein sequence ID" value="CAL4183613.1"/>
    <property type="molecule type" value="Genomic_DNA"/>
</dbReference>
<dbReference type="InterPro" id="IPR036770">
    <property type="entry name" value="Ankyrin_rpt-contain_sf"/>
</dbReference>
<keyword evidence="2 6" id="KW-0479">Metal-binding</keyword>
<evidence type="ECO:0000256" key="4">
    <source>
        <dbReference type="ARBA" id="ARBA00023043"/>
    </source>
</evidence>
<dbReference type="SUPFAM" id="SSF48403">
    <property type="entry name" value="Ankyrin repeat"/>
    <property type="match status" value="2"/>
</dbReference>
<dbReference type="InterPro" id="IPR013083">
    <property type="entry name" value="Znf_RING/FYVE/PHD"/>
</dbReference>
<keyword evidence="1" id="KW-0677">Repeat</keyword>
<dbReference type="SUPFAM" id="SSF57850">
    <property type="entry name" value="RING/U-box"/>
    <property type="match status" value="1"/>
</dbReference>
<evidence type="ECO:0000256" key="7">
    <source>
        <dbReference type="SAM" id="MobiDB-lite"/>
    </source>
</evidence>
<feature type="domain" description="RING-type" evidence="8">
    <location>
        <begin position="510"/>
        <end position="551"/>
    </location>
</feature>
<evidence type="ECO:0000313" key="10">
    <source>
        <dbReference type="Proteomes" id="UP001497623"/>
    </source>
</evidence>